<sequence length="68" mass="7565">MATTKRKSRMLDEMHETARGLYSAGLISKRRMGEFDALCHLDVHEMSPQRSSPCVSGRVSARPCSPPC</sequence>
<proteinExistence type="predicted"/>
<organism evidence="2 3">
    <name type="scientific">Tepidimonas charontis</name>
    <dbReference type="NCBI Taxonomy" id="2267262"/>
    <lineage>
        <taxon>Bacteria</taxon>
        <taxon>Pseudomonadati</taxon>
        <taxon>Pseudomonadota</taxon>
        <taxon>Betaproteobacteria</taxon>
        <taxon>Burkholderiales</taxon>
        <taxon>Tepidimonas</taxon>
    </lineage>
</organism>
<protein>
    <submittedName>
        <fullName evidence="2">Uncharacterized protein</fullName>
    </submittedName>
</protein>
<gene>
    <name evidence="2" type="ORF">Tchar_00706</name>
</gene>
<reference evidence="2 3" key="1">
    <citation type="submission" date="2019-07" db="EMBL/GenBank/DDBJ databases">
        <title>Tepidimonas charontis SPSP-6 draft genome.</title>
        <authorList>
            <person name="Da Costa M.S."/>
            <person name="Froufe H.J.C."/>
            <person name="Egas C."/>
            <person name="Albuquerque L."/>
        </authorList>
    </citation>
    <scope>NUCLEOTIDE SEQUENCE [LARGE SCALE GENOMIC DNA]</scope>
    <source>
        <strain evidence="2 3">SPSP-6</strain>
    </source>
</reference>
<feature type="region of interest" description="Disordered" evidence="1">
    <location>
        <begin position="47"/>
        <end position="68"/>
    </location>
</feature>
<dbReference type="EMBL" id="VJON01000007">
    <property type="protein sequence ID" value="TSE35510.1"/>
    <property type="molecule type" value="Genomic_DNA"/>
</dbReference>
<dbReference type="AlphaFoldDB" id="A0A554XI49"/>
<evidence type="ECO:0000313" key="3">
    <source>
        <dbReference type="Proteomes" id="UP000318294"/>
    </source>
</evidence>
<comment type="caution">
    <text evidence="2">The sequence shown here is derived from an EMBL/GenBank/DDBJ whole genome shotgun (WGS) entry which is preliminary data.</text>
</comment>
<name>A0A554XI49_9BURK</name>
<dbReference type="Proteomes" id="UP000318294">
    <property type="component" value="Unassembled WGS sequence"/>
</dbReference>
<evidence type="ECO:0000256" key="1">
    <source>
        <dbReference type="SAM" id="MobiDB-lite"/>
    </source>
</evidence>
<keyword evidence="3" id="KW-1185">Reference proteome</keyword>
<evidence type="ECO:0000313" key="2">
    <source>
        <dbReference type="EMBL" id="TSE35510.1"/>
    </source>
</evidence>
<accession>A0A554XI49</accession>